<evidence type="ECO:0000313" key="6">
    <source>
        <dbReference type="EMBL" id="RJE25450.1"/>
    </source>
</evidence>
<keyword evidence="2" id="KW-0521">NADP</keyword>
<gene>
    <name evidence="6" type="ORF">PHISCL_02206</name>
</gene>
<evidence type="ECO:0000256" key="4">
    <source>
        <dbReference type="ARBA" id="ARBA00023027"/>
    </source>
</evidence>
<dbReference type="CDD" id="cd05233">
    <property type="entry name" value="SDR_c"/>
    <property type="match status" value="1"/>
</dbReference>
<keyword evidence="4" id="KW-0520">NAD</keyword>
<comment type="caution">
    <text evidence="6">The sequence shown here is derived from an EMBL/GenBank/DDBJ whole genome shotgun (WGS) entry which is preliminary data.</text>
</comment>
<dbReference type="Proteomes" id="UP000266188">
    <property type="component" value="Unassembled WGS sequence"/>
</dbReference>
<dbReference type="SUPFAM" id="SSF51735">
    <property type="entry name" value="NAD(P)-binding Rossmann-fold domains"/>
    <property type="match status" value="1"/>
</dbReference>
<dbReference type="EMBL" id="MVGC01000047">
    <property type="protein sequence ID" value="RJE25450.1"/>
    <property type="molecule type" value="Genomic_DNA"/>
</dbReference>
<dbReference type="SMART" id="SM00822">
    <property type="entry name" value="PKS_KR"/>
    <property type="match status" value="1"/>
</dbReference>
<evidence type="ECO:0000313" key="7">
    <source>
        <dbReference type="Proteomes" id="UP000266188"/>
    </source>
</evidence>
<dbReference type="OrthoDB" id="498125at2759"/>
<name>A0A3A2ZRW9_9EURO</name>
<dbReference type="InterPro" id="IPR002347">
    <property type="entry name" value="SDR_fam"/>
</dbReference>
<dbReference type="Gene3D" id="3.40.50.720">
    <property type="entry name" value="NAD(P)-binding Rossmann-like Domain"/>
    <property type="match status" value="1"/>
</dbReference>
<dbReference type="STRING" id="2070753.A0A3A2ZRW9"/>
<dbReference type="FunFam" id="3.40.50.720:FF:000084">
    <property type="entry name" value="Short-chain dehydrogenase reductase"/>
    <property type="match status" value="1"/>
</dbReference>
<evidence type="ECO:0000259" key="5">
    <source>
        <dbReference type="SMART" id="SM00822"/>
    </source>
</evidence>
<dbReference type="InterPro" id="IPR057326">
    <property type="entry name" value="KR_dom"/>
</dbReference>
<dbReference type="AlphaFoldDB" id="A0A3A2ZRW9"/>
<feature type="domain" description="Ketoreductase" evidence="5">
    <location>
        <begin position="3"/>
        <end position="144"/>
    </location>
</feature>
<evidence type="ECO:0000256" key="3">
    <source>
        <dbReference type="ARBA" id="ARBA00023002"/>
    </source>
</evidence>
<dbReference type="PRINTS" id="PR00081">
    <property type="entry name" value="GDHRDH"/>
</dbReference>
<accession>A0A3A2ZRW9</accession>
<dbReference type="InterPro" id="IPR036291">
    <property type="entry name" value="NAD(P)-bd_dom_sf"/>
</dbReference>
<evidence type="ECO:0000256" key="1">
    <source>
        <dbReference type="ARBA" id="ARBA00006484"/>
    </source>
</evidence>
<evidence type="ECO:0000256" key="2">
    <source>
        <dbReference type="ARBA" id="ARBA00022857"/>
    </source>
</evidence>
<comment type="similarity">
    <text evidence="1">Belongs to the short-chain dehydrogenases/reductases (SDR) family.</text>
</comment>
<dbReference type="GO" id="GO:0016491">
    <property type="term" value="F:oxidoreductase activity"/>
    <property type="evidence" value="ECO:0007669"/>
    <property type="project" value="UniProtKB-KW"/>
</dbReference>
<protein>
    <submittedName>
        <fullName evidence="6">Short chain dehydrogenase</fullName>
    </submittedName>
</protein>
<sequence length="259" mass="27724">MESIAVVTGGAGGIGLAIAGKLAQSHEAVYIADLHPERLSRSQEYKSLVSEGRIRAYHCDVTQSGDVMQMASFISSKGKIRTLINNAGATDCGSLQELTSESWRREISLNLDAAFVCFHAFAEKLKLNRGVVVNITSVNGFSVYGNPAYSAAKAGLIHFTKSIAVEYGKFGVRANSVAPGTVRTSIWNVKIQENPKLFDDILQFYPLGRIVNPQDVADAVMFLVSDQAAAITGVCLPVDCGLTAGQAPMARTLTQSDSY</sequence>
<organism evidence="6 7">
    <name type="scientific">Aspergillus sclerotialis</name>
    <dbReference type="NCBI Taxonomy" id="2070753"/>
    <lineage>
        <taxon>Eukaryota</taxon>
        <taxon>Fungi</taxon>
        <taxon>Dikarya</taxon>
        <taxon>Ascomycota</taxon>
        <taxon>Pezizomycotina</taxon>
        <taxon>Eurotiomycetes</taxon>
        <taxon>Eurotiomycetidae</taxon>
        <taxon>Eurotiales</taxon>
        <taxon>Aspergillaceae</taxon>
        <taxon>Aspergillus</taxon>
        <taxon>Aspergillus subgen. Polypaecilum</taxon>
    </lineage>
</organism>
<dbReference type="PANTHER" id="PTHR24321">
    <property type="entry name" value="DEHYDROGENASES, SHORT CHAIN"/>
    <property type="match status" value="1"/>
</dbReference>
<reference evidence="7" key="1">
    <citation type="submission" date="2017-02" db="EMBL/GenBank/DDBJ databases">
        <authorList>
            <person name="Tafer H."/>
            <person name="Lopandic K."/>
        </authorList>
    </citation>
    <scope>NUCLEOTIDE SEQUENCE [LARGE SCALE GENOMIC DNA]</scope>
    <source>
        <strain evidence="7">CBS 366.77</strain>
    </source>
</reference>
<proteinExistence type="inferred from homology"/>
<keyword evidence="3" id="KW-0560">Oxidoreductase</keyword>
<dbReference type="PRINTS" id="PR00080">
    <property type="entry name" value="SDRFAMILY"/>
</dbReference>
<dbReference type="PANTHER" id="PTHR24321:SF8">
    <property type="entry name" value="ESTRADIOL 17-BETA-DEHYDROGENASE 8-RELATED"/>
    <property type="match status" value="1"/>
</dbReference>
<keyword evidence="7" id="KW-1185">Reference proteome</keyword>
<dbReference type="Pfam" id="PF13561">
    <property type="entry name" value="adh_short_C2"/>
    <property type="match status" value="1"/>
</dbReference>